<dbReference type="AlphaFoldDB" id="A0A914DS40"/>
<evidence type="ECO:0000256" key="1">
    <source>
        <dbReference type="ARBA" id="ARBA00022723"/>
    </source>
</evidence>
<feature type="domain" description="PPM-type phosphatase" evidence="5">
    <location>
        <begin position="52"/>
        <end position="322"/>
    </location>
</feature>
<evidence type="ECO:0000259" key="5">
    <source>
        <dbReference type="PROSITE" id="PS51746"/>
    </source>
</evidence>
<evidence type="ECO:0000256" key="4">
    <source>
        <dbReference type="RuleBase" id="RU003465"/>
    </source>
</evidence>
<protein>
    <submittedName>
        <fullName evidence="7">PPM-type phosphatase domain-containing protein</fullName>
    </submittedName>
</protein>
<reference evidence="7" key="1">
    <citation type="submission" date="2022-11" db="UniProtKB">
        <authorList>
            <consortium name="WormBaseParasite"/>
        </authorList>
    </citation>
    <scope>IDENTIFICATION</scope>
</reference>
<dbReference type="InterPro" id="IPR036457">
    <property type="entry name" value="PPM-type-like_dom_sf"/>
</dbReference>
<dbReference type="GO" id="GO:0046872">
    <property type="term" value="F:metal ion binding"/>
    <property type="evidence" value="ECO:0007669"/>
    <property type="project" value="UniProtKB-KW"/>
</dbReference>
<dbReference type="SUPFAM" id="SSF81606">
    <property type="entry name" value="PP2C-like"/>
    <property type="match status" value="1"/>
</dbReference>
<dbReference type="Proteomes" id="UP000887540">
    <property type="component" value="Unplaced"/>
</dbReference>
<keyword evidence="3 4" id="KW-0904">Protein phosphatase</keyword>
<keyword evidence="6" id="KW-1185">Reference proteome</keyword>
<evidence type="ECO:0000313" key="6">
    <source>
        <dbReference type="Proteomes" id="UP000887540"/>
    </source>
</evidence>
<dbReference type="InterPro" id="IPR000222">
    <property type="entry name" value="PP2C_BS"/>
</dbReference>
<proteinExistence type="inferred from homology"/>
<evidence type="ECO:0000256" key="3">
    <source>
        <dbReference type="ARBA" id="ARBA00022912"/>
    </source>
</evidence>
<dbReference type="CDD" id="cd00143">
    <property type="entry name" value="PP2Cc"/>
    <property type="match status" value="1"/>
</dbReference>
<dbReference type="InterPro" id="IPR001932">
    <property type="entry name" value="PPM-type_phosphatase-like_dom"/>
</dbReference>
<dbReference type="PANTHER" id="PTHR47992">
    <property type="entry name" value="PROTEIN PHOSPHATASE"/>
    <property type="match status" value="1"/>
</dbReference>
<dbReference type="GO" id="GO:0004722">
    <property type="term" value="F:protein serine/threonine phosphatase activity"/>
    <property type="evidence" value="ECO:0007669"/>
    <property type="project" value="InterPro"/>
</dbReference>
<dbReference type="PROSITE" id="PS51746">
    <property type="entry name" value="PPM_2"/>
    <property type="match status" value="1"/>
</dbReference>
<accession>A0A914DS40</accession>
<evidence type="ECO:0000256" key="2">
    <source>
        <dbReference type="ARBA" id="ARBA00022801"/>
    </source>
</evidence>
<comment type="similarity">
    <text evidence="4">Belongs to the PP2C family.</text>
</comment>
<sequence>MINYHVHRLKAQNLVQYDMMRSFQFEKPQFIDIGFRDLSCTPDRVWRLRHRNFSYCAAQGFLPYQEDRMHYMHDPANGNLSIFSIFDGHGGQFVSEYLEKHFSRRIRERLIFKSPIRKLSTNSCSGLDERYIEAIVTEVHKIDDQISMLDPYKTSYTGSTLISAIFEQNRYLTVVNVGDSRAIACDKNGRVRPLSKDHKPSDTEERQRIENAGGFIQHYGVDRVQGVLAISRAFGDTALKRAHVLTAHPDVVRIDLVKEPLKYLIVASDGFWDVFENQEAIDYANTFLKQNPNRWAHAASELVEAALARNTQDNVSVLFVRLIS</sequence>
<keyword evidence="1" id="KW-0479">Metal-binding</keyword>
<dbReference type="WBParaSite" id="ACRNAN_scaffold343.g13330.t1">
    <property type="protein sequence ID" value="ACRNAN_scaffold343.g13330.t1"/>
    <property type="gene ID" value="ACRNAN_scaffold343.g13330"/>
</dbReference>
<dbReference type="InterPro" id="IPR015655">
    <property type="entry name" value="PP2C"/>
</dbReference>
<dbReference type="Gene3D" id="3.60.40.10">
    <property type="entry name" value="PPM-type phosphatase domain"/>
    <property type="match status" value="1"/>
</dbReference>
<dbReference type="PROSITE" id="PS01032">
    <property type="entry name" value="PPM_1"/>
    <property type="match status" value="1"/>
</dbReference>
<dbReference type="Pfam" id="PF00481">
    <property type="entry name" value="PP2C"/>
    <property type="match status" value="1"/>
</dbReference>
<name>A0A914DS40_9BILA</name>
<dbReference type="SMART" id="SM00332">
    <property type="entry name" value="PP2Cc"/>
    <property type="match status" value="1"/>
</dbReference>
<keyword evidence="2 4" id="KW-0378">Hydrolase</keyword>
<evidence type="ECO:0000313" key="7">
    <source>
        <dbReference type="WBParaSite" id="ACRNAN_scaffold343.g13330.t1"/>
    </source>
</evidence>
<organism evidence="6 7">
    <name type="scientific">Acrobeloides nanus</name>
    <dbReference type="NCBI Taxonomy" id="290746"/>
    <lineage>
        <taxon>Eukaryota</taxon>
        <taxon>Metazoa</taxon>
        <taxon>Ecdysozoa</taxon>
        <taxon>Nematoda</taxon>
        <taxon>Chromadorea</taxon>
        <taxon>Rhabditida</taxon>
        <taxon>Tylenchina</taxon>
        <taxon>Cephalobomorpha</taxon>
        <taxon>Cephaloboidea</taxon>
        <taxon>Cephalobidae</taxon>
        <taxon>Acrobeloides</taxon>
    </lineage>
</organism>